<dbReference type="Gene3D" id="3.30.160.270">
    <property type="match status" value="1"/>
</dbReference>
<dbReference type="GO" id="GO:0009097">
    <property type="term" value="P:isoleucine biosynthetic process"/>
    <property type="evidence" value="ECO:0007669"/>
    <property type="project" value="UniProtKB-UniRule"/>
</dbReference>
<protein>
    <recommendedName>
        <fullName evidence="8">Citramalate synthase</fullName>
        <ecNumber evidence="8">2.3.3.21</ecNumber>
    </recommendedName>
</protein>
<gene>
    <name evidence="11" type="ORF">EDD75_1990</name>
</gene>
<reference evidence="11 12" key="1">
    <citation type="submission" date="2018-11" db="EMBL/GenBank/DDBJ databases">
        <title>Genomic Encyclopedia of Type Strains, Phase IV (KMG-IV): sequencing the most valuable type-strain genomes for metagenomic binning, comparative biology and taxonomic classification.</title>
        <authorList>
            <person name="Goeker M."/>
        </authorList>
    </citation>
    <scope>NUCLEOTIDE SEQUENCE [LARGE SCALE GENOMIC DNA]</scope>
    <source>
        <strain evidence="11 12">DSM 102936</strain>
    </source>
</reference>
<dbReference type="InterPro" id="IPR036230">
    <property type="entry name" value="LeuA_allosteric_dom_sf"/>
</dbReference>
<dbReference type="EMBL" id="RKRE01000003">
    <property type="protein sequence ID" value="RPF42877.1"/>
    <property type="molecule type" value="Genomic_DNA"/>
</dbReference>
<dbReference type="AlphaFoldDB" id="A0A3N5ADZ6"/>
<comment type="catalytic activity">
    <reaction evidence="7">
        <text>pyruvate + acetyl-CoA + H2O = (3R)-citramalate + CoA + H(+)</text>
        <dbReference type="Rhea" id="RHEA:19045"/>
        <dbReference type="ChEBI" id="CHEBI:15361"/>
        <dbReference type="ChEBI" id="CHEBI:15377"/>
        <dbReference type="ChEBI" id="CHEBI:15378"/>
        <dbReference type="ChEBI" id="CHEBI:30934"/>
        <dbReference type="ChEBI" id="CHEBI:57287"/>
        <dbReference type="ChEBI" id="CHEBI:57288"/>
        <dbReference type="EC" id="2.3.3.21"/>
    </reaction>
</comment>
<dbReference type="PANTHER" id="PTHR43538:SF1">
    <property type="entry name" value="(R)-CITRAMALATE SYNTHASE"/>
    <property type="match status" value="1"/>
</dbReference>
<evidence type="ECO:0000313" key="12">
    <source>
        <dbReference type="Proteomes" id="UP000282654"/>
    </source>
</evidence>
<evidence type="ECO:0000256" key="7">
    <source>
        <dbReference type="ARBA" id="ARBA00048263"/>
    </source>
</evidence>
<dbReference type="GO" id="GO:0003852">
    <property type="term" value="F:2-isopropylmalate synthase activity"/>
    <property type="evidence" value="ECO:0007669"/>
    <property type="project" value="InterPro"/>
</dbReference>
<dbReference type="UniPathway" id="UPA00047">
    <property type="reaction ID" value="UER00066"/>
</dbReference>
<dbReference type="PROSITE" id="PS50991">
    <property type="entry name" value="PYR_CT"/>
    <property type="match status" value="1"/>
</dbReference>
<dbReference type="RefSeq" id="WP_123931553.1">
    <property type="nucleotide sequence ID" value="NZ_RKRE01000003.1"/>
</dbReference>
<dbReference type="GO" id="GO:0043714">
    <property type="term" value="F:(R)-citramalate synthase activity"/>
    <property type="evidence" value="ECO:0007669"/>
    <property type="project" value="UniProtKB-UniRule"/>
</dbReference>
<dbReference type="InterPro" id="IPR013785">
    <property type="entry name" value="Aldolase_TIM"/>
</dbReference>
<dbReference type="InterPro" id="IPR054691">
    <property type="entry name" value="LeuA/HCS_post-cat"/>
</dbReference>
<evidence type="ECO:0000256" key="4">
    <source>
        <dbReference type="ARBA" id="ARBA00022624"/>
    </source>
</evidence>
<dbReference type="InterPro" id="IPR005675">
    <property type="entry name" value="Citramal_synthase"/>
</dbReference>
<evidence type="ECO:0000256" key="5">
    <source>
        <dbReference type="ARBA" id="ARBA00022679"/>
    </source>
</evidence>
<dbReference type="PROSITE" id="PS00816">
    <property type="entry name" value="AIPM_HOMOCIT_SYNTH_2"/>
    <property type="match status" value="1"/>
</dbReference>
<evidence type="ECO:0000256" key="1">
    <source>
        <dbReference type="ARBA" id="ARBA00004743"/>
    </source>
</evidence>
<keyword evidence="5 9" id="KW-0808">Transferase</keyword>
<dbReference type="SUPFAM" id="SSF110921">
    <property type="entry name" value="2-isopropylmalate synthase LeuA, allosteric (dimerisation) domain"/>
    <property type="match status" value="1"/>
</dbReference>
<dbReference type="InterPro" id="IPR013709">
    <property type="entry name" value="2-isopropylmalate_synth_dimer"/>
</dbReference>
<evidence type="ECO:0000256" key="6">
    <source>
        <dbReference type="ARBA" id="ARBA00023304"/>
    </source>
</evidence>
<proteinExistence type="inferred from homology"/>
<name>A0A3N5ADZ6_9THEO</name>
<comment type="pathway">
    <text evidence="1">Amino-acid biosynthesis; L-isoleucine biosynthesis; 2-oxobutanoate from pyruvate: step 1/3.</text>
</comment>
<evidence type="ECO:0000256" key="8">
    <source>
        <dbReference type="NCBIfam" id="TIGR00977"/>
    </source>
</evidence>
<dbReference type="EC" id="2.3.3.21" evidence="8"/>
<keyword evidence="12" id="KW-1185">Reference proteome</keyword>
<keyword evidence="4" id="KW-0412">Isoleucine biosynthesis</keyword>
<dbReference type="SUPFAM" id="SSF51569">
    <property type="entry name" value="Aldolase"/>
    <property type="match status" value="1"/>
</dbReference>
<dbReference type="InterPro" id="IPR000891">
    <property type="entry name" value="PYR_CT"/>
</dbReference>
<feature type="domain" description="Pyruvate carboxyltransferase" evidence="10">
    <location>
        <begin position="4"/>
        <end position="266"/>
    </location>
</feature>
<dbReference type="Proteomes" id="UP000282654">
    <property type="component" value="Unassembled WGS sequence"/>
</dbReference>
<dbReference type="Gene3D" id="1.10.238.260">
    <property type="match status" value="1"/>
</dbReference>
<evidence type="ECO:0000259" key="10">
    <source>
        <dbReference type="PROSITE" id="PS50991"/>
    </source>
</evidence>
<dbReference type="OrthoDB" id="9804858at2"/>
<sequence>MRAVTVYDTTLRDGAQTEGISFSAEDKLKITLKLDRMGFHYVEGGWPGSNPKDMEYFVRVRELGLQHATVTAFGSTRRKNTRPADDENLAAILKSGVKAATLFGKSWDFHVTRALGTSLEENLSMIRESVAYLRDQGLEVVYDAEHFFDGYKANPAYALATLEAAVAGGAAVLVLCDTNGGALPWELQAVVELVCKRFSVPVGIHAHNDGGMAVANTLMAVQAGATHVQGTINGYGERCGNADLCAVLPNLSLKCGVNTIPEEKLRHLVELSRYVSEIANMHPNPQQPYVGMSAFSHKGGVHVSALMKDPLTYEHINPEAVGNRRRVLVSELSGLSNLLYKIRELNLDLPNEGEVARQVLGQLKELEHQGFQFESAEGSFELLVRRAANGYEKPFILESLRILTELKENRAVHSEATIKLRVGEKIVHTAAEGNGPVNALDNALRKALEQFYPAIKGMRLIDYKVRVINEAAGTGAVVRVLIETSDGHRSWVTLGVSPNIIEASWQALADSFAYGLLKKNAAAGASAAGNPAPD</sequence>
<dbReference type="Pfam" id="PF00682">
    <property type="entry name" value="HMGL-like"/>
    <property type="match status" value="1"/>
</dbReference>
<dbReference type="SMART" id="SM00917">
    <property type="entry name" value="LeuA_dimer"/>
    <property type="match status" value="1"/>
</dbReference>
<dbReference type="PANTHER" id="PTHR43538">
    <property type="entry name" value="ALPHA-IPM SYNTHASE/HOMOCITRATE SYNTHASE"/>
    <property type="match status" value="1"/>
</dbReference>
<dbReference type="CDD" id="cd07941">
    <property type="entry name" value="DRE_TIM_LeuA3"/>
    <property type="match status" value="1"/>
</dbReference>
<evidence type="ECO:0000256" key="9">
    <source>
        <dbReference type="RuleBase" id="RU003523"/>
    </source>
</evidence>
<keyword evidence="3" id="KW-0028">Amino-acid biosynthesis</keyword>
<comment type="similarity">
    <text evidence="2 9">Belongs to the alpha-IPM synthase/homocitrate synthase family.</text>
</comment>
<dbReference type="Gene3D" id="3.20.20.70">
    <property type="entry name" value="Aldolase class I"/>
    <property type="match status" value="1"/>
</dbReference>
<organism evidence="11 12">
    <name type="scientific">Thermodesulfitimonas autotrophica</name>
    <dbReference type="NCBI Taxonomy" id="1894989"/>
    <lineage>
        <taxon>Bacteria</taxon>
        <taxon>Bacillati</taxon>
        <taxon>Bacillota</taxon>
        <taxon>Clostridia</taxon>
        <taxon>Thermoanaerobacterales</taxon>
        <taxon>Thermoanaerobacteraceae</taxon>
        <taxon>Thermodesulfitimonas</taxon>
    </lineage>
</organism>
<dbReference type="Pfam" id="PF22617">
    <property type="entry name" value="HCS_D2"/>
    <property type="match status" value="1"/>
</dbReference>
<evidence type="ECO:0000256" key="3">
    <source>
        <dbReference type="ARBA" id="ARBA00022605"/>
    </source>
</evidence>
<evidence type="ECO:0000256" key="2">
    <source>
        <dbReference type="ARBA" id="ARBA00006154"/>
    </source>
</evidence>
<dbReference type="NCBIfam" id="TIGR00977">
    <property type="entry name" value="citramal_synth"/>
    <property type="match status" value="1"/>
</dbReference>
<dbReference type="GO" id="GO:0009098">
    <property type="term" value="P:L-leucine biosynthetic process"/>
    <property type="evidence" value="ECO:0007669"/>
    <property type="project" value="InterPro"/>
</dbReference>
<keyword evidence="6" id="KW-0100">Branched-chain amino acid biosynthesis</keyword>
<dbReference type="Pfam" id="PF08502">
    <property type="entry name" value="LeuA_dimer"/>
    <property type="match status" value="1"/>
</dbReference>
<comment type="caution">
    <text evidence="11">The sequence shown here is derived from an EMBL/GenBank/DDBJ whole genome shotgun (WGS) entry which is preliminary data.</text>
</comment>
<accession>A0A3N5ADZ6</accession>
<dbReference type="PROSITE" id="PS00815">
    <property type="entry name" value="AIPM_HOMOCIT_SYNTH_1"/>
    <property type="match status" value="1"/>
</dbReference>
<dbReference type="InterPro" id="IPR002034">
    <property type="entry name" value="AIPM/Hcit_synth_CS"/>
</dbReference>
<evidence type="ECO:0000313" key="11">
    <source>
        <dbReference type="EMBL" id="RPF42877.1"/>
    </source>
</evidence>